<dbReference type="EMBL" id="FSRJ01000001">
    <property type="protein sequence ID" value="SIN72819.1"/>
    <property type="molecule type" value="Genomic_DNA"/>
</dbReference>
<dbReference type="Proteomes" id="UP000184699">
    <property type="component" value="Unassembled WGS sequence"/>
</dbReference>
<dbReference type="AlphaFoldDB" id="A0A1N6DPT5"/>
<dbReference type="STRING" id="232089.SAMN05443544_0576"/>
<reference evidence="2" key="1">
    <citation type="submission" date="2016-11" db="EMBL/GenBank/DDBJ databases">
        <authorList>
            <person name="Varghese N."/>
            <person name="Submissions S."/>
        </authorList>
    </citation>
    <scope>NUCLEOTIDE SEQUENCE [LARGE SCALE GENOMIC DNA]</scope>
    <source>
        <strain evidence="2">DSM 8595</strain>
    </source>
</reference>
<evidence type="ECO:0000313" key="2">
    <source>
        <dbReference type="Proteomes" id="UP000184699"/>
    </source>
</evidence>
<keyword evidence="2" id="KW-1185">Reference proteome</keyword>
<protein>
    <submittedName>
        <fullName evidence="1">Uncharacterized protein</fullName>
    </submittedName>
</protein>
<sequence length="186" mass="20147">MDAFATYQDLEARLNRVFSVEEQDWITTLLEDASTYLREDVIGFQVFPQSTVTFDAWPSNGEVVLPQQPAQSVGAVTVGVTPISFVLRDGSVFVDTRDEVTVTFTYGYAAAPEGLKRWACVLVSQALVPLELNLGLTVGGLSSVALDDFKAAFADGGEGTGMSLSDRNIALIRRQYSSDVHVGGMR</sequence>
<name>A0A1N6DPT5_9MICO</name>
<dbReference type="RefSeq" id="WP_074258818.1">
    <property type="nucleotide sequence ID" value="NZ_FSRJ01000001.1"/>
</dbReference>
<accession>A0A1N6DPT5</accession>
<proteinExistence type="predicted"/>
<organism evidence="1 2">
    <name type="scientific">Agromyces cerinus subsp. cerinus</name>
    <dbReference type="NCBI Taxonomy" id="232089"/>
    <lineage>
        <taxon>Bacteria</taxon>
        <taxon>Bacillati</taxon>
        <taxon>Actinomycetota</taxon>
        <taxon>Actinomycetes</taxon>
        <taxon>Micrococcales</taxon>
        <taxon>Microbacteriaceae</taxon>
        <taxon>Agromyces</taxon>
    </lineage>
</organism>
<dbReference type="OrthoDB" id="5108975at2"/>
<evidence type="ECO:0000313" key="1">
    <source>
        <dbReference type="EMBL" id="SIN72819.1"/>
    </source>
</evidence>
<gene>
    <name evidence="1" type="ORF">SAMN05443544_0576</name>
</gene>